<keyword evidence="9" id="KW-0325">Glycoprotein</keyword>
<accession>A0A4W3J8M1</accession>
<sequence>MFLLIYSYLLDCTRKPGTLEEQVVGRDCQASSAPLGWEEKEVEVQLDREDDGNRLPRKQHIYLHATWRTGSSFVGELFNQHPKVFYLYEPMWLMWQELFPGNAKSLQGAVRDMLRSLYLCDFSVLKLYTSSSMGDVKLTTHSVFGWKNNKVICSAPLCHAYTKDHVELVNGEKCGKQCPPRDIKELERECRKYDVIVIKDVRVLDLKVLLPLMQDPSLNFKVIQLMRDPRAVHNSRMKSKQSLVKESIQVLKSKKRSEKYKSLWAPGKSHRVDTYVSSALEVICESWSKDLTLVRDSPSWVRSRYVMVRYEDLVLKPRDTLRALYGFANITVSPATEMYVLNMTKGEGYSSEKPFLISSRDAKEAIRAWRNGLSLWQIQQVEQSCQEAMKVLVWCHGLCSLGTCMPQRLNNTTNYIYISAFHVGVHPKALSNVRLAPKLLVSGPDT</sequence>
<evidence type="ECO:0000313" key="13">
    <source>
        <dbReference type="Ensembl" id="ENSCMIP00000039609.1"/>
    </source>
</evidence>
<evidence type="ECO:0000256" key="9">
    <source>
        <dbReference type="ARBA" id="ARBA00023180"/>
    </source>
</evidence>
<dbReference type="PANTHER" id="PTHR10704:SF5">
    <property type="entry name" value="CARBOHYDRATE SULFOTRANSFERASE 7"/>
    <property type="match status" value="1"/>
</dbReference>
<dbReference type="PANTHER" id="PTHR10704">
    <property type="entry name" value="CARBOHYDRATE SULFOTRANSFERASE"/>
    <property type="match status" value="1"/>
</dbReference>
<feature type="domain" description="Sulfotransferase" evidence="12">
    <location>
        <begin position="60"/>
        <end position="390"/>
    </location>
</feature>
<evidence type="ECO:0000256" key="4">
    <source>
        <dbReference type="ARBA" id="ARBA00022692"/>
    </source>
</evidence>
<evidence type="ECO:0000256" key="3">
    <source>
        <dbReference type="ARBA" id="ARBA00022679"/>
    </source>
</evidence>
<dbReference type="Ensembl" id="ENSCMIT00000040179.1">
    <property type="protein sequence ID" value="ENSCMIP00000039609.1"/>
    <property type="gene ID" value="ENSCMIG00000016591.1"/>
</dbReference>
<dbReference type="STRING" id="7868.ENSCMIP00000039609"/>
<dbReference type="EC" id="2.8.2.-" evidence="11"/>
<keyword evidence="5" id="KW-0735">Signal-anchor</keyword>
<evidence type="ECO:0000256" key="8">
    <source>
        <dbReference type="ARBA" id="ARBA00023136"/>
    </source>
</evidence>
<evidence type="ECO:0000256" key="10">
    <source>
        <dbReference type="ARBA" id="ARBA00023277"/>
    </source>
</evidence>
<dbReference type="FunCoup" id="A0A4W3J8M1">
    <property type="interactions" value="32"/>
</dbReference>
<dbReference type="GO" id="GO:0000139">
    <property type="term" value="C:Golgi membrane"/>
    <property type="evidence" value="ECO:0007669"/>
    <property type="project" value="UniProtKB-SubCell"/>
</dbReference>
<evidence type="ECO:0000313" key="14">
    <source>
        <dbReference type="Proteomes" id="UP000314986"/>
    </source>
</evidence>
<comment type="subcellular location">
    <subcellularLocation>
        <location evidence="1">Golgi apparatus membrane</location>
        <topology evidence="1">Single-pass type II membrane protein</topology>
    </subcellularLocation>
</comment>
<dbReference type="InterPro" id="IPR016469">
    <property type="entry name" value="Carbohydrate_sulfotransferase"/>
</dbReference>
<keyword evidence="3 11" id="KW-0808">Transferase</keyword>
<reference evidence="13" key="5">
    <citation type="submission" date="2025-09" db="UniProtKB">
        <authorList>
            <consortium name="Ensembl"/>
        </authorList>
    </citation>
    <scope>IDENTIFICATION</scope>
</reference>
<dbReference type="InterPro" id="IPR051135">
    <property type="entry name" value="Gal/GlcNAc/GalNAc_ST"/>
</dbReference>
<evidence type="ECO:0000256" key="5">
    <source>
        <dbReference type="ARBA" id="ARBA00022968"/>
    </source>
</evidence>
<proteinExistence type="inferred from homology"/>
<evidence type="ECO:0000256" key="11">
    <source>
        <dbReference type="RuleBase" id="RU361155"/>
    </source>
</evidence>
<evidence type="ECO:0000256" key="1">
    <source>
        <dbReference type="ARBA" id="ARBA00004323"/>
    </source>
</evidence>
<keyword evidence="14" id="KW-1185">Reference proteome</keyword>
<reference evidence="14" key="2">
    <citation type="journal article" date="2007" name="PLoS Biol.">
        <title>Survey sequencing and comparative analysis of the elephant shark (Callorhinchus milii) genome.</title>
        <authorList>
            <person name="Venkatesh B."/>
            <person name="Kirkness E.F."/>
            <person name="Loh Y.H."/>
            <person name="Halpern A.L."/>
            <person name="Lee A.P."/>
            <person name="Johnson J."/>
            <person name="Dandona N."/>
            <person name="Viswanathan L.D."/>
            <person name="Tay A."/>
            <person name="Venter J.C."/>
            <person name="Strausberg R.L."/>
            <person name="Brenner S."/>
        </authorList>
    </citation>
    <scope>NUCLEOTIDE SEQUENCE [LARGE SCALE GENOMIC DNA]</scope>
</reference>
<gene>
    <name evidence="13" type="primary">chst7</name>
</gene>
<dbReference type="Proteomes" id="UP000314986">
    <property type="component" value="Unassembled WGS sequence"/>
</dbReference>
<dbReference type="Gene3D" id="3.40.50.300">
    <property type="entry name" value="P-loop containing nucleotide triphosphate hydrolases"/>
    <property type="match status" value="1"/>
</dbReference>
<dbReference type="InParanoid" id="A0A4W3J8M1"/>
<keyword evidence="10" id="KW-0119">Carbohydrate metabolism</keyword>
<reference evidence="14" key="1">
    <citation type="journal article" date="2006" name="Science">
        <title>Ancient noncoding elements conserved in the human genome.</title>
        <authorList>
            <person name="Venkatesh B."/>
            <person name="Kirkness E.F."/>
            <person name="Loh Y.H."/>
            <person name="Halpern A.L."/>
            <person name="Lee A.P."/>
            <person name="Johnson J."/>
            <person name="Dandona N."/>
            <person name="Viswanathan L.D."/>
            <person name="Tay A."/>
            <person name="Venter J.C."/>
            <person name="Strausberg R.L."/>
            <person name="Brenner S."/>
        </authorList>
    </citation>
    <scope>NUCLEOTIDE SEQUENCE [LARGE SCALE GENOMIC DNA]</scope>
</reference>
<keyword evidence="4" id="KW-0812">Transmembrane</keyword>
<evidence type="ECO:0000259" key="12">
    <source>
        <dbReference type="Pfam" id="PF00685"/>
    </source>
</evidence>
<dbReference type="InterPro" id="IPR027417">
    <property type="entry name" value="P-loop_NTPase"/>
</dbReference>
<keyword evidence="7" id="KW-0333">Golgi apparatus</keyword>
<dbReference type="Pfam" id="PF00685">
    <property type="entry name" value="Sulfotransfer_1"/>
    <property type="match status" value="1"/>
</dbReference>
<dbReference type="GO" id="GO:0001517">
    <property type="term" value="F:N-acetylglucosamine 6-O-sulfotransferase activity"/>
    <property type="evidence" value="ECO:0007669"/>
    <property type="project" value="TreeGrafter"/>
</dbReference>
<evidence type="ECO:0000256" key="6">
    <source>
        <dbReference type="ARBA" id="ARBA00022989"/>
    </source>
</evidence>
<comment type="similarity">
    <text evidence="2">Belongs to the sulfotransferase 1 family. Gal/GlcNAc/GalNAc subfamily.</text>
</comment>
<dbReference type="GO" id="GO:0008459">
    <property type="term" value="F:chondroitin 6-sulfotransferase activity"/>
    <property type="evidence" value="ECO:0007669"/>
    <property type="project" value="TreeGrafter"/>
</dbReference>
<evidence type="ECO:0000256" key="2">
    <source>
        <dbReference type="ARBA" id="ARBA00005530"/>
    </source>
</evidence>
<dbReference type="PIRSF" id="PIRSF005883">
    <property type="entry name" value="Carbohydrate_sulfotransferase"/>
    <property type="match status" value="1"/>
</dbReference>
<dbReference type="GO" id="GO:0005975">
    <property type="term" value="P:carbohydrate metabolic process"/>
    <property type="evidence" value="ECO:0007669"/>
    <property type="project" value="InterPro"/>
</dbReference>
<protein>
    <recommendedName>
        <fullName evidence="11">Sulfotransferase</fullName>
        <ecNumber evidence="11">2.8.2.-</ecNumber>
    </recommendedName>
</protein>
<dbReference type="GO" id="GO:0006790">
    <property type="term" value="P:sulfur compound metabolic process"/>
    <property type="evidence" value="ECO:0007669"/>
    <property type="project" value="TreeGrafter"/>
</dbReference>
<dbReference type="InterPro" id="IPR000863">
    <property type="entry name" value="Sulfotransferase_dom"/>
</dbReference>
<name>A0A4W3J8M1_CALMI</name>
<reference evidence="13" key="4">
    <citation type="submission" date="2025-08" db="UniProtKB">
        <authorList>
            <consortium name="Ensembl"/>
        </authorList>
    </citation>
    <scope>IDENTIFICATION</scope>
</reference>
<dbReference type="SUPFAM" id="SSF52540">
    <property type="entry name" value="P-loop containing nucleoside triphosphate hydrolases"/>
    <property type="match status" value="1"/>
</dbReference>
<dbReference type="GeneTree" id="ENSGT00940000162231"/>
<dbReference type="GO" id="GO:0006044">
    <property type="term" value="P:N-acetylglucosamine metabolic process"/>
    <property type="evidence" value="ECO:0007669"/>
    <property type="project" value="TreeGrafter"/>
</dbReference>
<evidence type="ECO:0000256" key="7">
    <source>
        <dbReference type="ARBA" id="ARBA00023034"/>
    </source>
</evidence>
<dbReference type="AlphaFoldDB" id="A0A4W3J8M1"/>
<organism evidence="13 14">
    <name type="scientific">Callorhinchus milii</name>
    <name type="common">Ghost shark</name>
    <dbReference type="NCBI Taxonomy" id="7868"/>
    <lineage>
        <taxon>Eukaryota</taxon>
        <taxon>Metazoa</taxon>
        <taxon>Chordata</taxon>
        <taxon>Craniata</taxon>
        <taxon>Vertebrata</taxon>
        <taxon>Chondrichthyes</taxon>
        <taxon>Holocephali</taxon>
        <taxon>Chimaeriformes</taxon>
        <taxon>Callorhinchidae</taxon>
        <taxon>Callorhinchus</taxon>
    </lineage>
</organism>
<keyword evidence="6" id="KW-1133">Transmembrane helix</keyword>
<keyword evidence="8" id="KW-0472">Membrane</keyword>
<reference evidence="14" key="3">
    <citation type="journal article" date="2014" name="Nature">
        <title>Elephant shark genome provides unique insights into gnathostome evolution.</title>
        <authorList>
            <consortium name="International Elephant Shark Genome Sequencing Consortium"/>
            <person name="Venkatesh B."/>
            <person name="Lee A.P."/>
            <person name="Ravi V."/>
            <person name="Maurya A.K."/>
            <person name="Lian M.M."/>
            <person name="Swann J.B."/>
            <person name="Ohta Y."/>
            <person name="Flajnik M.F."/>
            <person name="Sutoh Y."/>
            <person name="Kasahara M."/>
            <person name="Hoon S."/>
            <person name="Gangu V."/>
            <person name="Roy S.W."/>
            <person name="Irimia M."/>
            <person name="Korzh V."/>
            <person name="Kondrychyn I."/>
            <person name="Lim Z.W."/>
            <person name="Tay B.H."/>
            <person name="Tohari S."/>
            <person name="Kong K.W."/>
            <person name="Ho S."/>
            <person name="Lorente-Galdos B."/>
            <person name="Quilez J."/>
            <person name="Marques-Bonet T."/>
            <person name="Raney B.J."/>
            <person name="Ingham P.W."/>
            <person name="Tay A."/>
            <person name="Hillier L.W."/>
            <person name="Minx P."/>
            <person name="Boehm T."/>
            <person name="Wilson R.K."/>
            <person name="Brenner S."/>
            <person name="Warren W.C."/>
        </authorList>
    </citation>
    <scope>NUCLEOTIDE SEQUENCE [LARGE SCALE GENOMIC DNA]</scope>
</reference>